<organism evidence="1 2">
    <name type="scientific">Priestia koreensis</name>
    <dbReference type="NCBI Taxonomy" id="284581"/>
    <lineage>
        <taxon>Bacteria</taxon>
        <taxon>Bacillati</taxon>
        <taxon>Bacillota</taxon>
        <taxon>Bacilli</taxon>
        <taxon>Bacillales</taxon>
        <taxon>Bacillaceae</taxon>
        <taxon>Priestia</taxon>
    </lineage>
</organism>
<dbReference type="STRING" id="284581.AMD01_16260"/>
<keyword evidence="2" id="KW-1185">Reference proteome</keyword>
<protein>
    <recommendedName>
        <fullName evidence="3">DUF664 domain-containing protein</fullName>
    </recommendedName>
</protein>
<dbReference type="Proteomes" id="UP000037558">
    <property type="component" value="Unassembled WGS sequence"/>
</dbReference>
<dbReference type="OrthoDB" id="117483at2"/>
<comment type="caution">
    <text evidence="1">The sequence shown here is derived from an EMBL/GenBank/DDBJ whole genome shotgun (WGS) entry which is preliminary data.</text>
</comment>
<name>A0A0M0KV61_9BACI</name>
<evidence type="ECO:0000313" key="1">
    <source>
        <dbReference type="EMBL" id="KOO42699.1"/>
    </source>
</evidence>
<evidence type="ECO:0008006" key="3">
    <source>
        <dbReference type="Google" id="ProtNLM"/>
    </source>
</evidence>
<dbReference type="AlphaFoldDB" id="A0A0M0KV61"/>
<proteinExistence type="predicted"/>
<dbReference type="RefSeq" id="WP_053402497.1">
    <property type="nucleotide sequence ID" value="NZ_LILC01000023.1"/>
</dbReference>
<dbReference type="SUPFAM" id="SSF109854">
    <property type="entry name" value="DinB/YfiT-like putative metalloenzymes"/>
    <property type="match status" value="1"/>
</dbReference>
<dbReference type="InterPro" id="IPR034660">
    <property type="entry name" value="DinB/YfiT-like"/>
</dbReference>
<evidence type="ECO:0000313" key="2">
    <source>
        <dbReference type="Proteomes" id="UP000037558"/>
    </source>
</evidence>
<sequence>MIDYRIQPIAEFSPKIGELVSMLEHTRAVTLEEIKNLSEEELDFLVTPESNSIGALLQHIAAIEFVHQVISFENRDLNKNELEEWKSALELGESARKNIRKHTISYYIEVLTQVRAKTVERLKELDDNWLFEEKKWPNGVPYNYYYLWFHVLEDEINHRGQIRTIKRLFATSSNIQ</sequence>
<gene>
    <name evidence="1" type="ORF">AMD01_16260</name>
</gene>
<dbReference type="EMBL" id="LILC01000023">
    <property type="protein sequence ID" value="KOO42699.1"/>
    <property type="molecule type" value="Genomic_DNA"/>
</dbReference>
<accession>A0A0M0KV61</accession>
<dbReference type="Gene3D" id="1.20.120.450">
    <property type="entry name" value="dinb family like domain"/>
    <property type="match status" value="1"/>
</dbReference>
<dbReference type="InterPro" id="IPR007061">
    <property type="entry name" value="MST-like"/>
</dbReference>
<dbReference type="PATRIC" id="fig|284581.3.peg.2751"/>
<dbReference type="Pfam" id="PF04978">
    <property type="entry name" value="MST"/>
    <property type="match status" value="1"/>
</dbReference>
<reference evidence="2" key="1">
    <citation type="submission" date="2015-08" db="EMBL/GenBank/DDBJ databases">
        <title>Fjat-14210 dsm16467.</title>
        <authorList>
            <person name="Liu B."/>
            <person name="Wang J."/>
            <person name="Zhu Y."/>
            <person name="Liu G."/>
            <person name="Chen Q."/>
            <person name="Chen Z."/>
            <person name="Lan J."/>
            <person name="Che J."/>
            <person name="Ge C."/>
            <person name="Shi H."/>
            <person name="Pan Z."/>
            <person name="Liu X."/>
        </authorList>
    </citation>
    <scope>NUCLEOTIDE SEQUENCE [LARGE SCALE GENOMIC DNA]</scope>
    <source>
        <strain evidence="2">DSM 16467</strain>
    </source>
</reference>